<dbReference type="Proteomes" id="UP000199031">
    <property type="component" value="Unassembled WGS sequence"/>
</dbReference>
<protein>
    <submittedName>
        <fullName evidence="1">Putative polyhydroxyalkanoic acid system protein (PHA_gran_rgn)</fullName>
    </submittedName>
</protein>
<reference evidence="1 2" key="1">
    <citation type="submission" date="2016-10" db="EMBL/GenBank/DDBJ databases">
        <authorList>
            <person name="de Groot N.N."/>
        </authorList>
    </citation>
    <scope>NUCLEOTIDE SEQUENCE [LARGE SCALE GENOMIC DNA]</scope>
    <source>
        <strain evidence="1 2">DSM 28286</strain>
    </source>
</reference>
<evidence type="ECO:0000313" key="1">
    <source>
        <dbReference type="EMBL" id="SFP70936.1"/>
    </source>
</evidence>
<dbReference type="OrthoDB" id="674634at2"/>
<dbReference type="EMBL" id="FOXQ01000001">
    <property type="protein sequence ID" value="SFP70936.1"/>
    <property type="molecule type" value="Genomic_DNA"/>
</dbReference>
<evidence type="ECO:0000313" key="2">
    <source>
        <dbReference type="Proteomes" id="UP000199031"/>
    </source>
</evidence>
<keyword evidence="2" id="KW-1185">Reference proteome</keyword>
<proteinExistence type="predicted"/>
<dbReference type="RefSeq" id="WP_090654662.1">
    <property type="nucleotide sequence ID" value="NZ_FOXQ01000001.1"/>
</dbReference>
<dbReference type="Pfam" id="PF09650">
    <property type="entry name" value="PHA_gran_rgn"/>
    <property type="match status" value="1"/>
</dbReference>
<name>A0A1I5SKQ8_9BACT</name>
<organism evidence="1 2">
    <name type="scientific">Parafilimonas terrae</name>
    <dbReference type="NCBI Taxonomy" id="1465490"/>
    <lineage>
        <taxon>Bacteria</taxon>
        <taxon>Pseudomonadati</taxon>
        <taxon>Bacteroidota</taxon>
        <taxon>Chitinophagia</taxon>
        <taxon>Chitinophagales</taxon>
        <taxon>Chitinophagaceae</taxon>
        <taxon>Parafilimonas</taxon>
    </lineage>
</organism>
<sequence length="100" mass="11101">MSALNLSVPHSLTKEEALTRIKNLLSNLKEDKKDIVSDVQENWQDNKGNFSFKAKGFDLSGNIIVNDADVQINSDLPFAVSFFKGAISDMITKKTKELLA</sequence>
<gene>
    <name evidence="1" type="ORF">SAMN05444277_101797</name>
</gene>
<accession>A0A1I5SKQ8</accession>
<dbReference type="InterPro" id="IPR013433">
    <property type="entry name" value="PHA_gran_rgn"/>
</dbReference>
<dbReference type="AlphaFoldDB" id="A0A1I5SKQ8"/>